<dbReference type="Proteomes" id="UP000019763">
    <property type="component" value="Unassembled WGS sequence"/>
</dbReference>
<dbReference type="PANTHER" id="PTHR15710:SF243">
    <property type="entry name" value="E3 UBIQUITIN-PROTEIN LIGASE PRAJA-2 ISOFORM X1"/>
    <property type="match status" value="1"/>
</dbReference>
<dbReference type="GO" id="GO:0016567">
    <property type="term" value="P:protein ubiquitination"/>
    <property type="evidence" value="ECO:0007669"/>
    <property type="project" value="TreeGrafter"/>
</dbReference>
<keyword evidence="3" id="KW-0862">Zinc</keyword>
<dbReference type="SUPFAM" id="SSF57850">
    <property type="entry name" value="RING/U-box"/>
    <property type="match status" value="1"/>
</dbReference>
<evidence type="ECO:0000256" key="3">
    <source>
        <dbReference type="ARBA" id="ARBA00022833"/>
    </source>
</evidence>
<dbReference type="eggNOG" id="KOG0800">
    <property type="taxonomic scope" value="Eukaryota"/>
</dbReference>
<comment type="caution">
    <text evidence="5">The sequence shown here is derived from an EMBL/GenBank/DDBJ whole genome shotgun (WGS) entry which is preliminary data.</text>
</comment>
<evidence type="ECO:0000259" key="4">
    <source>
        <dbReference type="Pfam" id="PF13639"/>
    </source>
</evidence>
<dbReference type="InterPro" id="IPR013083">
    <property type="entry name" value="Znf_RING/FYVE/PHD"/>
</dbReference>
<dbReference type="Gene3D" id="3.30.40.10">
    <property type="entry name" value="Zinc/RING finger domain, C3HC4 (zinc finger)"/>
    <property type="match status" value="1"/>
</dbReference>
<dbReference type="GO" id="GO:0005737">
    <property type="term" value="C:cytoplasm"/>
    <property type="evidence" value="ECO:0007669"/>
    <property type="project" value="TreeGrafter"/>
</dbReference>
<sequence length="188" mass="21352">MYVCHACRRRTQAVHTGPNELACVRCGIVGFVEELDPQEAESPRMRRTVSEQEREEAARYANPFTLLSALMRDIPMESSPDSFLQFLPDAMTRITRDNLHNLVYYILAQQQGSDGPPPAARSVLESLPKEVLTPERAKAGEECAICQDEFKAGEEVTHMSRDRSLCPHFFHTRCIVPWLERVSETLSM</sequence>
<proteinExistence type="predicted"/>
<evidence type="ECO:0000256" key="1">
    <source>
        <dbReference type="ARBA" id="ARBA00022723"/>
    </source>
</evidence>
<dbReference type="PANTHER" id="PTHR15710">
    <property type="entry name" value="E3 UBIQUITIN-PROTEIN LIGASE PRAJA"/>
    <property type="match status" value="1"/>
</dbReference>
<dbReference type="GeneID" id="22911380"/>
<dbReference type="Pfam" id="PF13639">
    <property type="entry name" value="zf-RING_2"/>
    <property type="match status" value="1"/>
</dbReference>
<feature type="domain" description="RING-type" evidence="4">
    <location>
        <begin position="142"/>
        <end position="181"/>
    </location>
</feature>
<dbReference type="RefSeq" id="XP_011129260.1">
    <property type="nucleotide sequence ID" value="XM_011130958.1"/>
</dbReference>
<dbReference type="AlphaFoldDB" id="A0A023BAY6"/>
<protein>
    <submittedName>
        <fullName evidence="5">Ring domain protein</fullName>
    </submittedName>
</protein>
<dbReference type="InterPro" id="IPR001841">
    <property type="entry name" value="Znf_RING"/>
</dbReference>
<keyword evidence="1" id="KW-0479">Metal-binding</keyword>
<name>A0A023BAY6_GRENI</name>
<accession>A0A023BAY6</accession>
<dbReference type="EMBL" id="AFNH02000268">
    <property type="protein sequence ID" value="EZG78554.1"/>
    <property type="molecule type" value="Genomic_DNA"/>
</dbReference>
<evidence type="ECO:0000313" key="6">
    <source>
        <dbReference type="Proteomes" id="UP000019763"/>
    </source>
</evidence>
<evidence type="ECO:0000256" key="2">
    <source>
        <dbReference type="ARBA" id="ARBA00022771"/>
    </source>
</evidence>
<dbReference type="OrthoDB" id="421575at2759"/>
<evidence type="ECO:0000313" key="5">
    <source>
        <dbReference type="EMBL" id="EZG78554.1"/>
    </source>
</evidence>
<keyword evidence="6" id="KW-1185">Reference proteome</keyword>
<keyword evidence="2" id="KW-0863">Zinc-finger</keyword>
<dbReference type="VEuPathDB" id="CryptoDB:GNI_034960"/>
<organism evidence="5 6">
    <name type="scientific">Gregarina niphandrodes</name>
    <name type="common">Septate eugregarine</name>
    <dbReference type="NCBI Taxonomy" id="110365"/>
    <lineage>
        <taxon>Eukaryota</taxon>
        <taxon>Sar</taxon>
        <taxon>Alveolata</taxon>
        <taxon>Apicomplexa</taxon>
        <taxon>Conoidasida</taxon>
        <taxon>Gregarinasina</taxon>
        <taxon>Eugregarinorida</taxon>
        <taxon>Gregarinidae</taxon>
        <taxon>Gregarina</taxon>
    </lineage>
</organism>
<dbReference type="GO" id="GO:0008270">
    <property type="term" value="F:zinc ion binding"/>
    <property type="evidence" value="ECO:0007669"/>
    <property type="project" value="UniProtKB-KW"/>
</dbReference>
<dbReference type="GO" id="GO:0061630">
    <property type="term" value="F:ubiquitin protein ligase activity"/>
    <property type="evidence" value="ECO:0007669"/>
    <property type="project" value="TreeGrafter"/>
</dbReference>
<reference evidence="5" key="1">
    <citation type="submission" date="2013-12" db="EMBL/GenBank/DDBJ databases">
        <authorList>
            <person name="Omoto C.K."/>
            <person name="Sibley D."/>
            <person name="Venepally P."/>
            <person name="Hadjithomas M."/>
            <person name="Karamycheva S."/>
            <person name="Brunk B."/>
            <person name="Roos D."/>
            <person name="Caler E."/>
            <person name="Lorenzi H."/>
        </authorList>
    </citation>
    <scope>NUCLEOTIDE SEQUENCE</scope>
</reference>
<gene>
    <name evidence="5" type="ORF">GNI_034960</name>
</gene>